<dbReference type="Pfam" id="PF13223">
    <property type="entry name" value="DUF4031"/>
    <property type="match status" value="1"/>
</dbReference>
<accession>A0A5D0U7Y4</accession>
<dbReference type="RefSeq" id="WP_148351371.1">
    <property type="nucleotide sequence ID" value="NZ_JBHSBF010000010.1"/>
</dbReference>
<feature type="domain" description="DUF4031" evidence="1">
    <location>
        <begin position="6"/>
        <end position="80"/>
    </location>
</feature>
<comment type="caution">
    <text evidence="2">The sequence shown here is derived from an EMBL/GenBank/DDBJ whole genome shotgun (WGS) entry which is preliminary data.</text>
</comment>
<dbReference type="AlphaFoldDB" id="A0A5D0U7Y4"/>
<gene>
    <name evidence="2" type="ORF">FXF65_19410</name>
</gene>
<sequence>MGAVLILIDPPLWPARGRVWSHMVSDVSYEELHAFAAELGMPPRAFERDHYDVPSELYEAALRQGAKPVGCQELLLRLTAAGLRQRKVSRPRVTG</sequence>
<dbReference type="OrthoDB" id="9808993at2"/>
<evidence type="ECO:0000259" key="1">
    <source>
        <dbReference type="Pfam" id="PF13223"/>
    </source>
</evidence>
<proteinExistence type="predicted"/>
<dbReference type="InterPro" id="IPR025109">
    <property type="entry name" value="DUF4031"/>
</dbReference>
<dbReference type="Proteomes" id="UP000322634">
    <property type="component" value="Unassembled WGS sequence"/>
</dbReference>
<reference evidence="2 3" key="1">
    <citation type="submission" date="2019-08" db="EMBL/GenBank/DDBJ databases">
        <title>Actinomadura sp. nov. CYP1-5 isolated from mountain soil.</title>
        <authorList>
            <person name="Songsumanus A."/>
            <person name="Kuncharoen N."/>
            <person name="Kudo T."/>
            <person name="Yuki M."/>
            <person name="Igarashi Y."/>
            <person name="Tanasupawat S."/>
        </authorList>
    </citation>
    <scope>NUCLEOTIDE SEQUENCE [LARGE SCALE GENOMIC DNA]</scope>
    <source>
        <strain evidence="2 3">GKU157</strain>
    </source>
</reference>
<evidence type="ECO:0000313" key="2">
    <source>
        <dbReference type="EMBL" id="TYC13826.1"/>
    </source>
</evidence>
<organism evidence="2 3">
    <name type="scientific">Actinomadura syzygii</name>
    <dbReference type="NCBI Taxonomy" id="1427538"/>
    <lineage>
        <taxon>Bacteria</taxon>
        <taxon>Bacillati</taxon>
        <taxon>Actinomycetota</taxon>
        <taxon>Actinomycetes</taxon>
        <taxon>Streptosporangiales</taxon>
        <taxon>Thermomonosporaceae</taxon>
        <taxon>Actinomadura</taxon>
    </lineage>
</organism>
<name>A0A5D0U7Y4_9ACTN</name>
<evidence type="ECO:0000313" key="3">
    <source>
        <dbReference type="Proteomes" id="UP000322634"/>
    </source>
</evidence>
<protein>
    <submittedName>
        <fullName evidence="2">DUF4031 domain-containing protein</fullName>
    </submittedName>
</protein>
<keyword evidence="3" id="KW-1185">Reference proteome</keyword>
<dbReference type="EMBL" id="VSFF01000007">
    <property type="protein sequence ID" value="TYC13826.1"/>
    <property type="molecule type" value="Genomic_DNA"/>
</dbReference>